<feature type="active site" description="Nucleophile" evidence="8">
    <location>
        <position position="349"/>
    </location>
</feature>
<dbReference type="InterPro" id="IPR027417">
    <property type="entry name" value="P-loop_NTPase"/>
</dbReference>
<dbReference type="GO" id="GO:0042242">
    <property type="term" value="F:cobyrinic acid a,c-diamide synthase activity"/>
    <property type="evidence" value="ECO:0007669"/>
    <property type="project" value="UniProtKB-UniRule"/>
</dbReference>
<dbReference type="GO" id="GO:0005524">
    <property type="term" value="F:ATP binding"/>
    <property type="evidence" value="ECO:0007669"/>
    <property type="project" value="UniProtKB-UniRule"/>
</dbReference>
<comment type="miscellaneous">
    <text evidence="8">The a and c carboxylates of cobyrinate are activated for nucleophilic attack via formation of a phosphorylated intermediate by ATP. CbiA catalyzes first the amidation of the c-carboxylate, and then that of the a-carboxylate.</text>
</comment>
<accession>C0QD61</accession>
<dbReference type="Pfam" id="PF07685">
    <property type="entry name" value="GATase_3"/>
    <property type="match status" value="1"/>
</dbReference>
<sequence>MQQTNQKIPGLVVAGLRGGAGKTVISLGIAAAWRQSDLAVAPFKKGPDYIDAGWLSLAAGRPCYNLDTYLCADSQVQESYSTHSKNCDIALVEGNRGLFDGIDIQGRTSTAELAKLLNLPLLLVVDCTKSTRTIAALILGCMHFDPDLDIVGVILNRVAGKRHENKVRDNIKQFCNLPVFGAVPKLGSRDFPERHMGLVPMAEHALSMDSVAAAERVARASIDLDWLYRACVESTNRVTPKKPLPAKLPHLRVPPPPAVDHGAKRPKIGIIRDSAFQFYYPDNLEALEALGAELCYISPLRESRIPLVDAIYMGGGFPETHAAQLSANTAFSENLRLLAARGLPIYAECGGFIFLGQSLTLEGVVYPMAGVLPVRFGLSKRPVGHGYTQVRVVEENPYFKQGEVIRGHEFRYSTVLEIDQTQGAMAFSMERGKGIINGLDGFFTNRVFATYTHILAPGTPAWAEAILNQARIYQSRQECNF</sequence>
<dbReference type="NCBIfam" id="TIGR00379">
    <property type="entry name" value="cobB"/>
    <property type="match status" value="1"/>
</dbReference>
<keyword evidence="12" id="KW-1185">Reference proteome</keyword>
<comment type="domain">
    <text evidence="8">Comprises of two domains. The C-terminal domain contains the binding site for glutamine and catalyzes the hydrolysis of this substrate to glutamate and ammonia. The N-terminal domain is anticipated to bind ATP and cobyrinate and catalyzes the ultimate synthesis of the diamide product. The ammonia produced via the glutaminase domain is probably translocated to the adjacent domain via a molecular tunnel, where it reacts with an activated intermediate.</text>
</comment>
<evidence type="ECO:0000256" key="5">
    <source>
        <dbReference type="ARBA" id="ARBA00022840"/>
    </source>
</evidence>
<dbReference type="Proteomes" id="UP000000442">
    <property type="component" value="Chromosome"/>
</dbReference>
<gene>
    <name evidence="11" type="primary">cbiA2</name>
    <name evidence="8" type="synonym">cbiA</name>
    <name evidence="11" type="ordered locus">HRM2_42370</name>
</gene>
<dbReference type="CDD" id="cd03130">
    <property type="entry name" value="GATase1_CobB"/>
    <property type="match status" value="1"/>
</dbReference>
<dbReference type="PROSITE" id="PS51274">
    <property type="entry name" value="GATASE_COBBQ"/>
    <property type="match status" value="1"/>
</dbReference>
<proteinExistence type="inferred from homology"/>
<keyword evidence="3 8" id="KW-0436">Ligase</keyword>
<evidence type="ECO:0000256" key="3">
    <source>
        <dbReference type="ARBA" id="ARBA00022598"/>
    </source>
</evidence>
<dbReference type="SUPFAM" id="SSF52317">
    <property type="entry name" value="Class I glutamine amidotransferase-like"/>
    <property type="match status" value="1"/>
</dbReference>
<dbReference type="RefSeq" id="WP_015906025.1">
    <property type="nucleotide sequence ID" value="NC_012108.1"/>
</dbReference>
<keyword evidence="4 8" id="KW-0547">Nucleotide-binding</keyword>
<comment type="pathway">
    <text evidence="8">Cofactor biosynthesis; adenosylcobalamin biosynthesis; cob(II)yrinate a,c-diamide from sirohydrochlorin (anaerobic route): step 10/10.</text>
</comment>
<dbReference type="InterPro" id="IPR002586">
    <property type="entry name" value="CobQ/CobB/MinD/ParA_Nub-bd_dom"/>
</dbReference>
<keyword evidence="6 8" id="KW-0460">Magnesium</keyword>
<dbReference type="KEGG" id="dat:HRM2_42370"/>
<dbReference type="InterPro" id="IPR004484">
    <property type="entry name" value="CbiA/CobB_synth"/>
</dbReference>
<dbReference type="eggNOG" id="COG1797">
    <property type="taxonomic scope" value="Bacteria"/>
</dbReference>
<comment type="similarity">
    <text evidence="8">Belongs to the CobB/CbiA family.</text>
</comment>
<evidence type="ECO:0000313" key="12">
    <source>
        <dbReference type="Proteomes" id="UP000000442"/>
    </source>
</evidence>
<evidence type="ECO:0000256" key="8">
    <source>
        <dbReference type="HAMAP-Rule" id="MF_00027"/>
    </source>
</evidence>
<dbReference type="Pfam" id="PF01656">
    <property type="entry name" value="CbiA"/>
    <property type="match status" value="1"/>
</dbReference>
<organism evidence="11 12">
    <name type="scientific">Desulforapulum autotrophicum (strain ATCC 43914 / DSM 3382 / VKM B-1955 / HRM2)</name>
    <name type="common">Desulfobacterium autotrophicum</name>
    <dbReference type="NCBI Taxonomy" id="177437"/>
    <lineage>
        <taxon>Bacteria</taxon>
        <taxon>Pseudomonadati</taxon>
        <taxon>Thermodesulfobacteriota</taxon>
        <taxon>Desulfobacteria</taxon>
        <taxon>Desulfobacterales</taxon>
        <taxon>Desulfobacteraceae</taxon>
        <taxon>Desulforapulum</taxon>
    </lineage>
</organism>
<evidence type="ECO:0000259" key="9">
    <source>
        <dbReference type="Pfam" id="PF01656"/>
    </source>
</evidence>
<dbReference type="EMBL" id="CP001087">
    <property type="protein sequence ID" value="ACN17293.1"/>
    <property type="molecule type" value="Genomic_DNA"/>
</dbReference>
<evidence type="ECO:0000256" key="2">
    <source>
        <dbReference type="ARBA" id="ARBA00022573"/>
    </source>
</evidence>
<dbReference type="Gene3D" id="3.40.50.880">
    <property type="match status" value="1"/>
</dbReference>
<dbReference type="HAMAP" id="MF_00027">
    <property type="entry name" value="CobB_CbiA"/>
    <property type="match status" value="1"/>
</dbReference>
<dbReference type="OrthoDB" id="9764035at2"/>
<feature type="site" description="Increases nucleophilicity of active site Cys" evidence="8">
    <location>
        <position position="453"/>
    </location>
</feature>
<dbReference type="NCBIfam" id="NF002204">
    <property type="entry name" value="PRK01077.1"/>
    <property type="match status" value="1"/>
</dbReference>
<dbReference type="InterPro" id="IPR011698">
    <property type="entry name" value="GATase_3"/>
</dbReference>
<keyword evidence="5 8" id="KW-0067">ATP-binding</keyword>
<protein>
    <recommendedName>
        <fullName evidence="8">Cobyrinate a,c-diamide synthase</fullName>
        <ecNumber evidence="8">6.3.5.11</ecNumber>
    </recommendedName>
    <alternativeName>
        <fullName evidence="8">Cobyrinic acid a,c-diamide synthetase</fullName>
    </alternativeName>
</protein>
<evidence type="ECO:0000256" key="1">
    <source>
        <dbReference type="ARBA" id="ARBA00001946"/>
    </source>
</evidence>
<dbReference type="SUPFAM" id="SSF52540">
    <property type="entry name" value="P-loop containing nucleoside triphosphate hydrolases"/>
    <property type="match status" value="1"/>
</dbReference>
<dbReference type="AlphaFoldDB" id="C0QD61"/>
<keyword evidence="2 8" id="KW-0169">Cobalamin biosynthesis</keyword>
<evidence type="ECO:0000256" key="6">
    <source>
        <dbReference type="ARBA" id="ARBA00022842"/>
    </source>
</evidence>
<dbReference type="PANTHER" id="PTHR43873">
    <property type="entry name" value="COBYRINATE A,C-DIAMIDE SYNTHASE"/>
    <property type="match status" value="1"/>
</dbReference>
<feature type="domain" description="CobQ/CobB/MinD/ParA nucleotide binding" evidence="9">
    <location>
        <begin position="11"/>
        <end position="185"/>
    </location>
</feature>
<evidence type="ECO:0000256" key="7">
    <source>
        <dbReference type="ARBA" id="ARBA00022962"/>
    </source>
</evidence>
<dbReference type="UniPathway" id="UPA00148">
    <property type="reaction ID" value="UER00231"/>
</dbReference>
<comment type="function">
    <text evidence="8">Catalyzes the ATP-dependent amidation of the two carboxylate groups at positions a and c of cobyrinate, using either L-glutamine or ammonia as the nitrogen source.</text>
</comment>
<evidence type="ECO:0000313" key="11">
    <source>
        <dbReference type="EMBL" id="ACN17293.1"/>
    </source>
</evidence>
<feature type="domain" description="CobB/CobQ-like glutamine amidotransferase" evidence="10">
    <location>
        <begin position="267"/>
        <end position="456"/>
    </location>
</feature>
<name>C0QD61_DESAH</name>
<comment type="cofactor">
    <cofactor evidence="1 8">
        <name>Mg(2+)</name>
        <dbReference type="ChEBI" id="CHEBI:18420"/>
    </cofactor>
</comment>
<keyword evidence="7 8" id="KW-0315">Glutamine amidotransferase</keyword>
<dbReference type="STRING" id="177437.HRM2_42370"/>
<dbReference type="EC" id="6.3.5.11" evidence="8"/>
<dbReference type="GO" id="GO:0009236">
    <property type="term" value="P:cobalamin biosynthetic process"/>
    <property type="evidence" value="ECO:0007669"/>
    <property type="project" value="UniProtKB-UniRule"/>
</dbReference>
<dbReference type="Gene3D" id="3.40.50.300">
    <property type="entry name" value="P-loop containing nucleotide triphosphate hydrolases"/>
    <property type="match status" value="1"/>
</dbReference>
<dbReference type="InterPro" id="IPR029062">
    <property type="entry name" value="Class_I_gatase-like"/>
</dbReference>
<reference evidence="11 12" key="1">
    <citation type="journal article" date="2009" name="Environ. Microbiol.">
        <title>Genome sequence of Desulfobacterium autotrophicum HRM2, a marine sulfate reducer oxidizing organic carbon completely to carbon dioxide.</title>
        <authorList>
            <person name="Strittmatter A.W."/>
            <person name="Liesegang H."/>
            <person name="Rabus R."/>
            <person name="Decker I."/>
            <person name="Amann J."/>
            <person name="Andres S."/>
            <person name="Henne A."/>
            <person name="Fricke W.F."/>
            <person name="Martinez-Arias R."/>
            <person name="Bartels D."/>
            <person name="Goesmann A."/>
            <person name="Krause L."/>
            <person name="Puehler A."/>
            <person name="Klenk H.P."/>
            <person name="Richter M."/>
            <person name="Schuler M."/>
            <person name="Gloeckner F.O."/>
            <person name="Meyerdierks A."/>
            <person name="Gottschalk G."/>
            <person name="Amann R."/>
        </authorList>
    </citation>
    <scope>NUCLEOTIDE SEQUENCE [LARGE SCALE GENOMIC DNA]</scope>
    <source>
        <strain evidence="12">ATCC 43914 / DSM 3382 / HRM2</strain>
    </source>
</reference>
<comment type="catalytic activity">
    <reaction evidence="8">
        <text>cob(II)yrinate + 2 L-glutamine + 2 ATP + 2 H2O = cob(II)yrinate a,c diamide + 2 L-glutamate + 2 ADP + 2 phosphate + 2 H(+)</text>
        <dbReference type="Rhea" id="RHEA:26289"/>
        <dbReference type="ChEBI" id="CHEBI:15377"/>
        <dbReference type="ChEBI" id="CHEBI:15378"/>
        <dbReference type="ChEBI" id="CHEBI:29985"/>
        <dbReference type="ChEBI" id="CHEBI:30616"/>
        <dbReference type="ChEBI" id="CHEBI:43474"/>
        <dbReference type="ChEBI" id="CHEBI:58359"/>
        <dbReference type="ChEBI" id="CHEBI:58537"/>
        <dbReference type="ChEBI" id="CHEBI:58894"/>
        <dbReference type="ChEBI" id="CHEBI:456216"/>
        <dbReference type="EC" id="6.3.5.11"/>
    </reaction>
</comment>
<evidence type="ECO:0000256" key="4">
    <source>
        <dbReference type="ARBA" id="ARBA00022741"/>
    </source>
</evidence>
<dbReference type="HOGENOM" id="CLU_022752_2_1_7"/>
<evidence type="ECO:0000259" key="10">
    <source>
        <dbReference type="Pfam" id="PF07685"/>
    </source>
</evidence>
<dbReference type="PANTHER" id="PTHR43873:SF1">
    <property type="entry name" value="COBYRINATE A,C-DIAMIDE SYNTHASE"/>
    <property type="match status" value="1"/>
</dbReference>